<dbReference type="PATRIC" id="fig|1280949.3.peg.540"/>
<dbReference type="InterPro" id="IPR052509">
    <property type="entry name" value="Metal_resp_DNA-bind_regulator"/>
</dbReference>
<dbReference type="EMBL" id="ARYH01000001">
    <property type="protein sequence ID" value="KCZ84538.1"/>
    <property type="molecule type" value="Genomic_DNA"/>
</dbReference>
<proteinExistence type="predicted"/>
<dbReference type="Pfam" id="PF03551">
    <property type="entry name" value="PadR"/>
    <property type="match status" value="1"/>
</dbReference>
<sequence length="117" mass="13119">MSNAPFTSNWKTQVRKGVLELIVMRALANKDSYGYALVEAIKETSGVEITDGTLYAVLVRLKQEDLVEPYWGEADKGPARKYYRLTDLGRTTLSEMDAIWTETVESILLSKTIGKEA</sequence>
<dbReference type="Gene3D" id="1.10.10.10">
    <property type="entry name" value="Winged helix-like DNA-binding domain superfamily/Winged helix DNA-binding domain"/>
    <property type="match status" value="1"/>
</dbReference>
<dbReference type="STRING" id="1280949.HAD_02625"/>
<name>A0A069E3H4_9PROT</name>
<dbReference type="RefSeq" id="WP_035569280.1">
    <property type="nucleotide sequence ID" value="NZ_ARYH01000001.1"/>
</dbReference>
<dbReference type="PANTHER" id="PTHR33169">
    <property type="entry name" value="PADR-FAMILY TRANSCRIPTIONAL REGULATOR"/>
    <property type="match status" value="1"/>
</dbReference>
<gene>
    <name evidence="2" type="ORF">HAD_02625</name>
</gene>
<dbReference type="eggNOG" id="COG1695">
    <property type="taxonomic scope" value="Bacteria"/>
</dbReference>
<evidence type="ECO:0000313" key="2">
    <source>
        <dbReference type="EMBL" id="KCZ84538.1"/>
    </source>
</evidence>
<protein>
    <submittedName>
        <fullName evidence="2">Transcriptional regulator, PadR-like family protein</fullName>
    </submittedName>
</protein>
<dbReference type="InterPro" id="IPR036390">
    <property type="entry name" value="WH_DNA-bd_sf"/>
</dbReference>
<dbReference type="InterPro" id="IPR036388">
    <property type="entry name" value="WH-like_DNA-bd_sf"/>
</dbReference>
<dbReference type="InterPro" id="IPR005149">
    <property type="entry name" value="Tscrpt_reg_PadR_N"/>
</dbReference>
<organism evidence="2 3">
    <name type="scientific">Hyphomonas adhaerens MHS-3</name>
    <dbReference type="NCBI Taxonomy" id="1280949"/>
    <lineage>
        <taxon>Bacteria</taxon>
        <taxon>Pseudomonadati</taxon>
        <taxon>Pseudomonadota</taxon>
        <taxon>Alphaproteobacteria</taxon>
        <taxon>Hyphomonadales</taxon>
        <taxon>Hyphomonadaceae</taxon>
        <taxon>Hyphomonas</taxon>
    </lineage>
</organism>
<reference evidence="2 3" key="1">
    <citation type="journal article" date="2014" name="Antonie Van Leeuwenhoek">
        <title>Hyphomonas beringensis sp. nov. and Hyphomonas chukchiensis sp. nov., isolated from surface seawater of the Bering Sea and Chukchi Sea.</title>
        <authorList>
            <person name="Li C."/>
            <person name="Lai Q."/>
            <person name="Li G."/>
            <person name="Dong C."/>
            <person name="Wang J."/>
            <person name="Liao Y."/>
            <person name="Shao Z."/>
        </authorList>
    </citation>
    <scope>NUCLEOTIDE SEQUENCE [LARGE SCALE GENOMIC DNA]</scope>
    <source>
        <strain evidence="2 3">MHS-3</strain>
    </source>
</reference>
<dbReference type="OrthoDB" id="3186544at2"/>
<keyword evidence="3" id="KW-1185">Reference proteome</keyword>
<dbReference type="PANTHER" id="PTHR33169:SF14">
    <property type="entry name" value="TRANSCRIPTIONAL REGULATOR RV3488"/>
    <property type="match status" value="1"/>
</dbReference>
<comment type="caution">
    <text evidence="2">The sequence shown here is derived from an EMBL/GenBank/DDBJ whole genome shotgun (WGS) entry which is preliminary data.</text>
</comment>
<dbReference type="Proteomes" id="UP000027446">
    <property type="component" value="Unassembled WGS sequence"/>
</dbReference>
<feature type="domain" description="Transcription regulator PadR N-terminal" evidence="1">
    <location>
        <begin position="24"/>
        <end position="94"/>
    </location>
</feature>
<evidence type="ECO:0000313" key="3">
    <source>
        <dbReference type="Proteomes" id="UP000027446"/>
    </source>
</evidence>
<evidence type="ECO:0000259" key="1">
    <source>
        <dbReference type="Pfam" id="PF03551"/>
    </source>
</evidence>
<dbReference type="SUPFAM" id="SSF46785">
    <property type="entry name" value="Winged helix' DNA-binding domain"/>
    <property type="match status" value="1"/>
</dbReference>
<dbReference type="AlphaFoldDB" id="A0A069E3H4"/>
<accession>A0A069E3H4</accession>